<evidence type="ECO:0000259" key="1">
    <source>
        <dbReference type="Pfam" id="PF00561"/>
    </source>
</evidence>
<dbReference type="InterPro" id="IPR050266">
    <property type="entry name" value="AB_hydrolase_sf"/>
</dbReference>
<dbReference type="Gene3D" id="3.40.50.1820">
    <property type="entry name" value="alpha/beta hydrolase"/>
    <property type="match status" value="1"/>
</dbReference>
<dbReference type="SUPFAM" id="SSF53474">
    <property type="entry name" value="alpha/beta-Hydrolases"/>
    <property type="match status" value="1"/>
</dbReference>
<dbReference type="EMBL" id="CAFBLU010000008">
    <property type="protein sequence ID" value="CAB4870281.1"/>
    <property type="molecule type" value="Genomic_DNA"/>
</dbReference>
<name>A0A6J7DIK9_9ZZZZ</name>
<dbReference type="PRINTS" id="PR00111">
    <property type="entry name" value="ABHYDROLASE"/>
</dbReference>
<protein>
    <submittedName>
        <fullName evidence="2">Unannotated protein</fullName>
    </submittedName>
</protein>
<organism evidence="2">
    <name type="scientific">freshwater metagenome</name>
    <dbReference type="NCBI Taxonomy" id="449393"/>
    <lineage>
        <taxon>unclassified sequences</taxon>
        <taxon>metagenomes</taxon>
        <taxon>ecological metagenomes</taxon>
    </lineage>
</organism>
<accession>A0A6J7DIK9</accession>
<dbReference type="PANTHER" id="PTHR43798:SF33">
    <property type="entry name" value="HYDROLASE, PUTATIVE (AFU_ORTHOLOGUE AFUA_2G14860)-RELATED"/>
    <property type="match status" value="1"/>
</dbReference>
<feature type="domain" description="AB hydrolase-1" evidence="1">
    <location>
        <begin position="46"/>
        <end position="144"/>
    </location>
</feature>
<dbReference type="InterPro" id="IPR029058">
    <property type="entry name" value="AB_hydrolase_fold"/>
</dbReference>
<dbReference type="GO" id="GO:0016020">
    <property type="term" value="C:membrane"/>
    <property type="evidence" value="ECO:0007669"/>
    <property type="project" value="TreeGrafter"/>
</dbReference>
<evidence type="ECO:0000313" key="2">
    <source>
        <dbReference type="EMBL" id="CAB4870281.1"/>
    </source>
</evidence>
<dbReference type="InterPro" id="IPR000073">
    <property type="entry name" value="AB_hydrolase_1"/>
</dbReference>
<sequence>MARDTASLPAVPPAAVRRIITPMSHFTHQGQRIAYTEHGSGKKACVLLPGLLTSQRMHEGLARSLADEGAYVITMDPLGHGESDKPVEMWHYSMRAYAQEVIGLLDHLEIESAVVGGASLGANTTLEVASAAPERLKGMILEMPVLESALLGCAMAFTPLMCAQTFAAPLMRASGRIAGLVPRRFVPLVGEIALDWIEQDPEPGSAVLQGLFFGRVAPPREERRTFEHPSLIIGHPRDPVHPFSDAGLLNRELKNSQLLRANSVLELRSRPERLTGEIKQFVDQCWAPRKRAAKPRAVSAA</sequence>
<proteinExistence type="predicted"/>
<reference evidence="2" key="1">
    <citation type="submission" date="2020-05" db="EMBL/GenBank/DDBJ databases">
        <authorList>
            <person name="Chiriac C."/>
            <person name="Salcher M."/>
            <person name="Ghai R."/>
            <person name="Kavagutti S V."/>
        </authorList>
    </citation>
    <scope>NUCLEOTIDE SEQUENCE</scope>
</reference>
<dbReference type="AlphaFoldDB" id="A0A6J7DIK9"/>
<dbReference type="Pfam" id="PF00561">
    <property type="entry name" value="Abhydrolase_1"/>
    <property type="match status" value="1"/>
</dbReference>
<dbReference type="PANTHER" id="PTHR43798">
    <property type="entry name" value="MONOACYLGLYCEROL LIPASE"/>
    <property type="match status" value="1"/>
</dbReference>
<gene>
    <name evidence="2" type="ORF">UFOPK3444_00686</name>
</gene>